<comment type="caution">
    <text evidence="2">The sequence shown here is derived from an EMBL/GenBank/DDBJ whole genome shotgun (WGS) entry which is preliminary data.</text>
</comment>
<sequence length="280" mass="31015">MRDPAYHLSDPVRTFTSTKYSPAVTLWPARPKNSPSSWAKDLALFYSPAVPYFLSRYSSALRQAIPTQNFPVLRLNPPAHAGPQGLKTHQDSFRISSLQFFTNLVLVQDLRGFRGLNLQDLDYPSSSGVPFLRLSATADEENTPSRVFDEPDTNKFPAPKQDNVSTSARAPRRSLLLQHEPRRPTAAHTRKNLTPRTSVLIRSMSRRAQRLSPPSSKGSCTPTRRGRLSPDPTERPGPVTIGVFVPYRDPLPPPPNAEVLGGGNVQCNSGETAGPQRRTR</sequence>
<proteinExistence type="predicted"/>
<dbReference type="AlphaFoldDB" id="A0AAD7IXL9"/>
<evidence type="ECO:0000313" key="2">
    <source>
        <dbReference type="EMBL" id="KAJ7752504.1"/>
    </source>
</evidence>
<protein>
    <submittedName>
        <fullName evidence="2">Uncharacterized protein</fullName>
    </submittedName>
</protein>
<dbReference type="EMBL" id="JARJLG010000074">
    <property type="protein sequence ID" value="KAJ7752504.1"/>
    <property type="molecule type" value="Genomic_DNA"/>
</dbReference>
<dbReference type="Proteomes" id="UP001215280">
    <property type="component" value="Unassembled WGS sequence"/>
</dbReference>
<keyword evidence="3" id="KW-1185">Reference proteome</keyword>
<feature type="compositionally biased region" description="Polar residues" evidence="1">
    <location>
        <begin position="212"/>
        <end position="222"/>
    </location>
</feature>
<evidence type="ECO:0000313" key="3">
    <source>
        <dbReference type="Proteomes" id="UP001215280"/>
    </source>
</evidence>
<organism evidence="2 3">
    <name type="scientific">Mycena maculata</name>
    <dbReference type="NCBI Taxonomy" id="230809"/>
    <lineage>
        <taxon>Eukaryota</taxon>
        <taxon>Fungi</taxon>
        <taxon>Dikarya</taxon>
        <taxon>Basidiomycota</taxon>
        <taxon>Agaricomycotina</taxon>
        <taxon>Agaricomycetes</taxon>
        <taxon>Agaricomycetidae</taxon>
        <taxon>Agaricales</taxon>
        <taxon>Marasmiineae</taxon>
        <taxon>Mycenaceae</taxon>
        <taxon>Mycena</taxon>
    </lineage>
</organism>
<gene>
    <name evidence="2" type="ORF">DFH07DRAFT_960594</name>
</gene>
<name>A0AAD7IXL9_9AGAR</name>
<evidence type="ECO:0000256" key="1">
    <source>
        <dbReference type="SAM" id="MobiDB-lite"/>
    </source>
</evidence>
<accession>A0AAD7IXL9</accession>
<reference evidence="2" key="1">
    <citation type="submission" date="2023-03" db="EMBL/GenBank/DDBJ databases">
        <title>Massive genome expansion in bonnet fungi (Mycena s.s.) driven by repeated elements and novel gene families across ecological guilds.</title>
        <authorList>
            <consortium name="Lawrence Berkeley National Laboratory"/>
            <person name="Harder C.B."/>
            <person name="Miyauchi S."/>
            <person name="Viragh M."/>
            <person name="Kuo A."/>
            <person name="Thoen E."/>
            <person name="Andreopoulos B."/>
            <person name="Lu D."/>
            <person name="Skrede I."/>
            <person name="Drula E."/>
            <person name="Henrissat B."/>
            <person name="Morin E."/>
            <person name="Kohler A."/>
            <person name="Barry K."/>
            <person name="LaButti K."/>
            <person name="Morin E."/>
            <person name="Salamov A."/>
            <person name="Lipzen A."/>
            <person name="Mereny Z."/>
            <person name="Hegedus B."/>
            <person name="Baldrian P."/>
            <person name="Stursova M."/>
            <person name="Weitz H."/>
            <person name="Taylor A."/>
            <person name="Grigoriev I.V."/>
            <person name="Nagy L.G."/>
            <person name="Martin F."/>
            <person name="Kauserud H."/>
        </authorList>
    </citation>
    <scope>NUCLEOTIDE SEQUENCE</scope>
    <source>
        <strain evidence="2">CBHHK188m</strain>
    </source>
</reference>
<feature type="region of interest" description="Disordered" evidence="1">
    <location>
        <begin position="140"/>
        <end position="280"/>
    </location>
</feature>